<protein>
    <submittedName>
        <fullName evidence="1">Uncharacterized protein</fullName>
    </submittedName>
</protein>
<sequence length="221" mass="25495">MIESIQVIGFLFLLEQNHYARNLISSLVSLPDAFIDAVANQTLVCLSLLFYKDYYSSMFVGANNNNNNYDQSLIPLIIRVTGGRLSLNVINQNRKSLLDGLTIILNDVCDPAFEDLCARAERYNKEKILALEREKAIENLKKIRRFGEVIEEIVMQEVEENEQPLYARMVLKMCYVSKMEQIVRRRSRNKFTINGKHVWARKYVRKNLTSSASPHISKSLS</sequence>
<dbReference type="PANTHER" id="PTHR33527:SF52">
    <property type="entry name" value="F13F21.27 PROTEIN"/>
    <property type="match status" value="1"/>
</dbReference>
<dbReference type="OrthoDB" id="1882251at2759"/>
<evidence type="ECO:0000313" key="1">
    <source>
        <dbReference type="EMBL" id="VVB00793.1"/>
    </source>
</evidence>
<name>A0A565BIW9_9BRAS</name>
<dbReference type="EMBL" id="CABITT030000004">
    <property type="protein sequence ID" value="VVB00793.1"/>
    <property type="molecule type" value="Genomic_DNA"/>
</dbReference>
<proteinExistence type="predicted"/>
<comment type="caution">
    <text evidence="1">The sequence shown here is derived from an EMBL/GenBank/DDBJ whole genome shotgun (WGS) entry which is preliminary data.</text>
</comment>
<keyword evidence="2" id="KW-1185">Reference proteome</keyword>
<accession>A0A565BIW9</accession>
<dbReference type="AlphaFoldDB" id="A0A565BIW9"/>
<evidence type="ECO:0000313" key="2">
    <source>
        <dbReference type="Proteomes" id="UP000489600"/>
    </source>
</evidence>
<dbReference type="Proteomes" id="UP000489600">
    <property type="component" value="Unassembled WGS sequence"/>
</dbReference>
<dbReference type="PANTHER" id="PTHR33527">
    <property type="entry name" value="OS07G0274300 PROTEIN"/>
    <property type="match status" value="1"/>
</dbReference>
<reference evidence="1" key="1">
    <citation type="submission" date="2019-07" db="EMBL/GenBank/DDBJ databases">
        <authorList>
            <person name="Dittberner H."/>
        </authorList>
    </citation>
    <scope>NUCLEOTIDE SEQUENCE [LARGE SCALE GENOMIC DNA]</scope>
</reference>
<gene>
    <name evidence="1" type="ORF">ANE_LOCUS11237</name>
</gene>
<organism evidence="1 2">
    <name type="scientific">Arabis nemorensis</name>
    <dbReference type="NCBI Taxonomy" id="586526"/>
    <lineage>
        <taxon>Eukaryota</taxon>
        <taxon>Viridiplantae</taxon>
        <taxon>Streptophyta</taxon>
        <taxon>Embryophyta</taxon>
        <taxon>Tracheophyta</taxon>
        <taxon>Spermatophyta</taxon>
        <taxon>Magnoliopsida</taxon>
        <taxon>eudicotyledons</taxon>
        <taxon>Gunneridae</taxon>
        <taxon>Pentapetalae</taxon>
        <taxon>rosids</taxon>
        <taxon>malvids</taxon>
        <taxon>Brassicales</taxon>
        <taxon>Brassicaceae</taxon>
        <taxon>Arabideae</taxon>
        <taxon>Arabis</taxon>
    </lineage>
</organism>